<dbReference type="PANTHER" id="PTHR19229:SF265">
    <property type="match status" value="1"/>
</dbReference>
<keyword evidence="1" id="KW-0812">Transmembrane</keyword>
<dbReference type="STRING" id="1754191.A0A1Y1UV67"/>
<accession>A0A1Y1UV67</accession>
<dbReference type="GO" id="GO:0140359">
    <property type="term" value="F:ABC-type transporter activity"/>
    <property type="evidence" value="ECO:0007669"/>
    <property type="project" value="InterPro"/>
</dbReference>
<reference evidence="2 3" key="2">
    <citation type="submission" date="2016-08" db="EMBL/GenBank/DDBJ databases">
        <title>Pervasive Adenine N6-methylation of Active Genes in Fungi.</title>
        <authorList>
            <consortium name="DOE Joint Genome Institute"/>
            <person name="Mondo S.J."/>
            <person name="Dannebaum R.O."/>
            <person name="Kuo R.C."/>
            <person name="Labutti K."/>
            <person name="Haridas S."/>
            <person name="Kuo A."/>
            <person name="Salamov A."/>
            <person name="Ahrendt S.R."/>
            <person name="Lipzen A."/>
            <person name="Sullivan W."/>
            <person name="Andreopoulos W.B."/>
            <person name="Clum A."/>
            <person name="Lindquist E."/>
            <person name="Daum C."/>
            <person name="Ramamoorthy G.K."/>
            <person name="Gryganskyi A."/>
            <person name="Culley D."/>
            <person name="Magnuson J.K."/>
            <person name="James T.Y."/>
            <person name="O'Malley M.A."/>
            <person name="Stajich J.E."/>
            <person name="Spatafora J.W."/>
            <person name="Visel A."/>
            <person name="Grigoriev I.V."/>
        </authorList>
    </citation>
    <scope>NUCLEOTIDE SEQUENCE [LARGE SCALE GENOMIC DNA]</scope>
    <source>
        <strain evidence="3">finn</strain>
    </source>
</reference>
<feature type="transmembrane region" description="Helical" evidence="1">
    <location>
        <begin position="220"/>
        <end position="240"/>
    </location>
</feature>
<dbReference type="Proteomes" id="UP000193719">
    <property type="component" value="Unassembled WGS sequence"/>
</dbReference>
<reference evidence="2 3" key="1">
    <citation type="submission" date="2016-08" db="EMBL/GenBank/DDBJ databases">
        <title>Genomes of anaerobic fungi encode conserved fungal cellulosomes for biomass hydrolysis.</title>
        <authorList>
            <consortium name="DOE Joint Genome Institute"/>
            <person name="Haitjema C.H."/>
            <person name="Gilmore S.P."/>
            <person name="Henske J.K."/>
            <person name="Solomon K.V."/>
            <person name="De Groot R."/>
            <person name="Kuo A."/>
            <person name="Mondo S.J."/>
            <person name="Salamov A.A."/>
            <person name="Labutti K."/>
            <person name="Zhao Z."/>
            <person name="Chiniquy J."/>
            <person name="Barry K."/>
            <person name="Brewer H.M."/>
            <person name="Purvine S.O."/>
            <person name="Wright A.T."/>
            <person name="Boxma B."/>
            <person name="Van Alen T."/>
            <person name="Hackstein J.H."/>
            <person name="Baker S.E."/>
            <person name="Grigoriev I.V."/>
            <person name="O'Malley M.A."/>
        </authorList>
    </citation>
    <scope>NUCLEOTIDE SEQUENCE [LARGE SCALE GENOMIC DNA]</scope>
    <source>
        <strain evidence="3">finn</strain>
    </source>
</reference>
<keyword evidence="1" id="KW-1133">Transmembrane helix</keyword>
<evidence type="ECO:0000256" key="1">
    <source>
        <dbReference type="SAM" id="Phobius"/>
    </source>
</evidence>
<feature type="transmembrane region" description="Helical" evidence="1">
    <location>
        <begin position="328"/>
        <end position="345"/>
    </location>
</feature>
<dbReference type="InterPro" id="IPR026082">
    <property type="entry name" value="ABCA"/>
</dbReference>
<dbReference type="GO" id="GO:0016020">
    <property type="term" value="C:membrane"/>
    <property type="evidence" value="ECO:0007669"/>
    <property type="project" value="InterPro"/>
</dbReference>
<name>A0A1Y1UV67_9FUNG</name>
<dbReference type="PANTHER" id="PTHR19229">
    <property type="entry name" value="ATP-BINDING CASSETTE TRANSPORTER SUBFAMILY A ABCA"/>
    <property type="match status" value="1"/>
</dbReference>
<sequence length="405" mass="47143">MGLFIQQLKTLIWKNIKVKRFEKINDIINEDNIINYEEYNFGKVESVKPVDIKEFFQHNINAQIGFVIPDTDKNVKRANFVENLKNNDIFSSNYNAIQIETFLDKNSLSDYKEKNSIEFLAEVTFYNYSNYVIRIDGETIVDPNLDPVGSYYKSRKMIDDRDVTYADRYLNTFVPVQLAIDQTIIQSKLDKKININTNIGKLSKPEFNITLIDSEKDDEALTMSTIILPLIFFVVLINLMKSIIVEKEKKQEEGLITIGVHPSTLWLSWEICYIPMYIYKLGTNYPLIQKTLCLFLSPINFSIALGKLNLAKTQNKFISFSNLFDSEFGIYLLIMFLSVVLYHCLNRYSNDYERDPINNGYPLVEVKDIFKLYKNRIKNGKKYVNVLNGVSFNVYNNEIFAILSV</sequence>
<organism evidence="2 3">
    <name type="scientific">Piromyces finnis</name>
    <dbReference type="NCBI Taxonomy" id="1754191"/>
    <lineage>
        <taxon>Eukaryota</taxon>
        <taxon>Fungi</taxon>
        <taxon>Fungi incertae sedis</taxon>
        <taxon>Chytridiomycota</taxon>
        <taxon>Chytridiomycota incertae sedis</taxon>
        <taxon>Neocallimastigomycetes</taxon>
        <taxon>Neocallimastigales</taxon>
        <taxon>Neocallimastigaceae</taxon>
        <taxon>Piromyces</taxon>
    </lineage>
</organism>
<dbReference type="EMBL" id="MCFH01000090">
    <property type="protein sequence ID" value="ORX41366.1"/>
    <property type="molecule type" value="Genomic_DNA"/>
</dbReference>
<comment type="caution">
    <text evidence="2">The sequence shown here is derived from an EMBL/GenBank/DDBJ whole genome shotgun (WGS) entry which is preliminary data.</text>
</comment>
<dbReference type="AlphaFoldDB" id="A0A1Y1UV67"/>
<keyword evidence="1" id="KW-0472">Membrane</keyword>
<evidence type="ECO:0000313" key="3">
    <source>
        <dbReference type="Proteomes" id="UP000193719"/>
    </source>
</evidence>
<keyword evidence="3" id="KW-1185">Reference proteome</keyword>
<protein>
    <submittedName>
        <fullName evidence="2">Uncharacterized protein</fullName>
    </submittedName>
</protein>
<feature type="transmembrane region" description="Helical" evidence="1">
    <location>
        <begin position="287"/>
        <end position="308"/>
    </location>
</feature>
<evidence type="ECO:0000313" key="2">
    <source>
        <dbReference type="EMBL" id="ORX41366.1"/>
    </source>
</evidence>
<gene>
    <name evidence="2" type="ORF">BCR36DRAFT_468857</name>
</gene>
<dbReference type="OrthoDB" id="2145904at2759"/>
<proteinExistence type="predicted"/>